<dbReference type="Proteomes" id="UP000236893">
    <property type="component" value="Unassembled WGS sequence"/>
</dbReference>
<comment type="caution">
    <text evidence="2">The sequence shown here is derived from an EMBL/GenBank/DDBJ whole genome shotgun (WGS) entry which is preliminary data.</text>
</comment>
<protein>
    <recommendedName>
        <fullName evidence="1">Lipid/polyisoprenoid-binding YceI-like domain-containing protein</fullName>
    </recommendedName>
</protein>
<evidence type="ECO:0000313" key="2">
    <source>
        <dbReference type="EMBL" id="POY36409.1"/>
    </source>
</evidence>
<accession>A0A2S5A280</accession>
<dbReference type="RefSeq" id="WP_103789326.1">
    <property type="nucleotide sequence ID" value="NZ_PQVF01000007.1"/>
</dbReference>
<dbReference type="EMBL" id="PQVF01000007">
    <property type="protein sequence ID" value="POY36409.1"/>
    <property type="molecule type" value="Genomic_DNA"/>
</dbReference>
<keyword evidence="3" id="KW-1185">Reference proteome</keyword>
<dbReference type="InterPro" id="IPR007372">
    <property type="entry name" value="Lipid/polyisoprenoid-bd_YceI"/>
</dbReference>
<dbReference type="PANTHER" id="PTHR34406:SF1">
    <property type="entry name" value="PROTEIN YCEI"/>
    <property type="match status" value="1"/>
</dbReference>
<name>A0A2S5A280_9SPHI</name>
<proteinExistence type="predicted"/>
<dbReference type="AlphaFoldDB" id="A0A2S5A280"/>
<evidence type="ECO:0000313" key="3">
    <source>
        <dbReference type="Proteomes" id="UP000236893"/>
    </source>
</evidence>
<dbReference type="Pfam" id="PF04264">
    <property type="entry name" value="YceI"/>
    <property type="match status" value="1"/>
</dbReference>
<dbReference type="InterPro" id="IPR036761">
    <property type="entry name" value="TTHA0802/YceI-like_sf"/>
</dbReference>
<organism evidence="2 3">
    <name type="scientific">Solitalea longa</name>
    <dbReference type="NCBI Taxonomy" id="2079460"/>
    <lineage>
        <taxon>Bacteria</taxon>
        <taxon>Pseudomonadati</taxon>
        <taxon>Bacteroidota</taxon>
        <taxon>Sphingobacteriia</taxon>
        <taxon>Sphingobacteriales</taxon>
        <taxon>Sphingobacteriaceae</taxon>
        <taxon>Solitalea</taxon>
    </lineage>
</organism>
<dbReference type="Gene3D" id="2.40.128.110">
    <property type="entry name" value="Lipid/polyisoprenoid-binding, YceI-like"/>
    <property type="match status" value="1"/>
</dbReference>
<dbReference type="PANTHER" id="PTHR34406">
    <property type="entry name" value="PROTEIN YCEI"/>
    <property type="match status" value="1"/>
</dbReference>
<reference evidence="2 3" key="1">
    <citation type="submission" date="2018-01" db="EMBL/GenBank/DDBJ databases">
        <authorList>
            <person name="Gaut B.S."/>
            <person name="Morton B.R."/>
            <person name="Clegg M.T."/>
            <person name="Duvall M.R."/>
        </authorList>
    </citation>
    <scope>NUCLEOTIDE SEQUENCE [LARGE SCALE GENOMIC DNA]</scope>
    <source>
        <strain evidence="2 3">HR-AV</strain>
    </source>
</reference>
<dbReference type="SMART" id="SM00867">
    <property type="entry name" value="YceI"/>
    <property type="match status" value="1"/>
</dbReference>
<dbReference type="OrthoDB" id="9811006at2"/>
<evidence type="ECO:0000259" key="1">
    <source>
        <dbReference type="SMART" id="SM00867"/>
    </source>
</evidence>
<gene>
    <name evidence="2" type="ORF">C3K47_11725</name>
</gene>
<sequence length="179" mass="19676">MANSKWAIDPSHSEIQFKVKHMMVSNVTGNFGKFDVDVESTGEDFDQASIAFTADISSISTGNTQRDDHLKSPDFFDAANYPQLKFVSTEFNKVDDEEYELTGNLTIKDVTKSVKLKVEFGGSGKDPWGNKKAGFSIQGKINRKDFGLNWNAALETGGVLVSDDVRLSAEIQLAEVVEA</sequence>
<feature type="domain" description="Lipid/polyisoprenoid-binding YceI-like" evidence="1">
    <location>
        <begin position="5"/>
        <end position="174"/>
    </location>
</feature>
<dbReference type="SUPFAM" id="SSF101874">
    <property type="entry name" value="YceI-like"/>
    <property type="match status" value="1"/>
</dbReference>